<dbReference type="AlphaFoldDB" id="G3I237"/>
<dbReference type="InParanoid" id="G3I237"/>
<organism evidence="1 2">
    <name type="scientific">Cricetulus griseus</name>
    <name type="common">Chinese hamster</name>
    <name type="synonym">Cricetulus barabensis griseus</name>
    <dbReference type="NCBI Taxonomy" id="10029"/>
    <lineage>
        <taxon>Eukaryota</taxon>
        <taxon>Metazoa</taxon>
        <taxon>Chordata</taxon>
        <taxon>Craniata</taxon>
        <taxon>Vertebrata</taxon>
        <taxon>Euteleostomi</taxon>
        <taxon>Mammalia</taxon>
        <taxon>Eutheria</taxon>
        <taxon>Euarchontoglires</taxon>
        <taxon>Glires</taxon>
        <taxon>Rodentia</taxon>
        <taxon>Myomorpha</taxon>
        <taxon>Muroidea</taxon>
        <taxon>Cricetidae</taxon>
        <taxon>Cricetinae</taxon>
        <taxon>Cricetulus</taxon>
    </lineage>
</organism>
<evidence type="ECO:0000313" key="2">
    <source>
        <dbReference type="Proteomes" id="UP000001075"/>
    </source>
</evidence>
<evidence type="ECO:0000313" key="1">
    <source>
        <dbReference type="EMBL" id="EGW10942.1"/>
    </source>
</evidence>
<reference evidence="2" key="1">
    <citation type="journal article" date="2011" name="Nat. Biotechnol.">
        <title>The genomic sequence of the Chinese hamster ovary (CHO)-K1 cell line.</title>
        <authorList>
            <person name="Xu X."/>
            <person name="Nagarajan H."/>
            <person name="Lewis N.E."/>
            <person name="Pan S."/>
            <person name="Cai Z."/>
            <person name="Liu X."/>
            <person name="Chen W."/>
            <person name="Xie M."/>
            <person name="Wang W."/>
            <person name="Hammond S."/>
            <person name="Andersen M.R."/>
            <person name="Neff N."/>
            <person name="Passarelli B."/>
            <person name="Koh W."/>
            <person name="Fan H.C."/>
            <person name="Wang J."/>
            <person name="Gui Y."/>
            <person name="Lee K.H."/>
            <person name="Betenbaugh M.J."/>
            <person name="Quake S.R."/>
            <person name="Famili I."/>
            <person name="Palsson B.O."/>
            <person name="Wang J."/>
        </authorList>
    </citation>
    <scope>NUCLEOTIDE SEQUENCE [LARGE SCALE GENOMIC DNA]</scope>
    <source>
        <strain evidence="2">CHO K1 cell line</strain>
    </source>
</reference>
<protein>
    <submittedName>
        <fullName evidence="1">Uncharacterized protein</fullName>
    </submittedName>
</protein>
<dbReference type="EMBL" id="JH001110">
    <property type="protein sequence ID" value="EGW10942.1"/>
    <property type="molecule type" value="Genomic_DNA"/>
</dbReference>
<dbReference type="Proteomes" id="UP000001075">
    <property type="component" value="Unassembled WGS sequence"/>
</dbReference>
<name>G3I237_CRIGR</name>
<sequence length="55" mass="6713">MTEREVTHNQRPLLGKRWVKTKMSWVLWHIILELRRARQKASLHHTKLIESRANK</sequence>
<proteinExistence type="predicted"/>
<accession>G3I237</accession>
<gene>
    <name evidence="1" type="ORF">I79_017473</name>
</gene>